<dbReference type="Gene3D" id="3.40.630.30">
    <property type="match status" value="1"/>
</dbReference>
<dbReference type="InterPro" id="IPR000182">
    <property type="entry name" value="GNAT_dom"/>
</dbReference>
<evidence type="ECO:0000256" key="1">
    <source>
        <dbReference type="ARBA" id="ARBA00022679"/>
    </source>
</evidence>
<reference evidence="4" key="1">
    <citation type="journal article" date="2014" name="Int. J. Syst. Evol. Microbiol.">
        <title>Complete genome sequence of Corynebacterium casei LMG S-19264T (=DSM 44701T), isolated from a smear-ripened cheese.</title>
        <authorList>
            <consortium name="US DOE Joint Genome Institute (JGI-PGF)"/>
            <person name="Walter F."/>
            <person name="Albersmeier A."/>
            <person name="Kalinowski J."/>
            <person name="Ruckert C."/>
        </authorList>
    </citation>
    <scope>NUCLEOTIDE SEQUENCE</scope>
    <source>
        <strain evidence="4">CGMCC 1.12987</strain>
    </source>
</reference>
<organism evidence="4 5">
    <name type="scientific">Paenibacillus abyssi</name>
    <dbReference type="NCBI Taxonomy" id="1340531"/>
    <lineage>
        <taxon>Bacteria</taxon>
        <taxon>Bacillati</taxon>
        <taxon>Bacillota</taxon>
        <taxon>Bacilli</taxon>
        <taxon>Bacillales</taxon>
        <taxon>Paenibacillaceae</taxon>
        <taxon>Paenibacillus</taxon>
    </lineage>
</organism>
<proteinExistence type="predicted"/>
<feature type="domain" description="N-acetyltransferase" evidence="3">
    <location>
        <begin position="5"/>
        <end position="146"/>
    </location>
</feature>
<dbReference type="InterPro" id="IPR050832">
    <property type="entry name" value="Bact_Acetyltransf"/>
</dbReference>
<dbReference type="InterPro" id="IPR016181">
    <property type="entry name" value="Acyl_CoA_acyltransferase"/>
</dbReference>
<gene>
    <name evidence="4" type="ORF">GCM10010916_49140</name>
</gene>
<name>A0A917G7R3_9BACL</name>
<dbReference type="AlphaFoldDB" id="A0A917G7R3"/>
<evidence type="ECO:0000313" key="4">
    <source>
        <dbReference type="EMBL" id="GGG26893.1"/>
    </source>
</evidence>
<reference evidence="4" key="2">
    <citation type="submission" date="2020-09" db="EMBL/GenBank/DDBJ databases">
        <authorList>
            <person name="Sun Q."/>
            <person name="Zhou Y."/>
        </authorList>
    </citation>
    <scope>NUCLEOTIDE SEQUENCE</scope>
    <source>
        <strain evidence="4">CGMCC 1.12987</strain>
    </source>
</reference>
<dbReference type="PANTHER" id="PTHR43877">
    <property type="entry name" value="AMINOALKYLPHOSPHONATE N-ACETYLTRANSFERASE-RELATED-RELATED"/>
    <property type="match status" value="1"/>
</dbReference>
<dbReference type="SUPFAM" id="SSF55729">
    <property type="entry name" value="Acyl-CoA N-acyltransferases (Nat)"/>
    <property type="match status" value="1"/>
</dbReference>
<dbReference type="EMBL" id="BMGR01000029">
    <property type="protein sequence ID" value="GGG26893.1"/>
    <property type="molecule type" value="Genomic_DNA"/>
</dbReference>
<protein>
    <recommendedName>
        <fullName evidence="3">N-acetyltransferase domain-containing protein</fullName>
    </recommendedName>
</protein>
<dbReference type="CDD" id="cd04301">
    <property type="entry name" value="NAT_SF"/>
    <property type="match status" value="1"/>
</dbReference>
<dbReference type="GO" id="GO:0016747">
    <property type="term" value="F:acyltransferase activity, transferring groups other than amino-acyl groups"/>
    <property type="evidence" value="ECO:0007669"/>
    <property type="project" value="InterPro"/>
</dbReference>
<dbReference type="PROSITE" id="PS51186">
    <property type="entry name" value="GNAT"/>
    <property type="match status" value="1"/>
</dbReference>
<evidence type="ECO:0000259" key="3">
    <source>
        <dbReference type="PROSITE" id="PS51186"/>
    </source>
</evidence>
<keyword evidence="1" id="KW-0808">Transferase</keyword>
<dbReference type="Pfam" id="PF00583">
    <property type="entry name" value="Acetyltransf_1"/>
    <property type="match status" value="1"/>
</dbReference>
<dbReference type="RefSeq" id="WP_188533745.1">
    <property type="nucleotide sequence ID" value="NZ_BMGR01000029.1"/>
</dbReference>
<dbReference type="Proteomes" id="UP000644756">
    <property type="component" value="Unassembled WGS sequence"/>
</dbReference>
<sequence>MNPDLMIRLANETDAEELSRLNQEFNGGEKRPPERIIERIRINHSEIIAVAEIRGKIVGFGCAQSFYSFCYEFPYGEITELYVEEAARRKGIGIAIISFLEVNLRERGVKSMKVLTGRRNNAAIKTYERCDYVKDDEQLLKKRFAD</sequence>
<keyword evidence="5" id="KW-1185">Reference proteome</keyword>
<comment type="caution">
    <text evidence="4">The sequence shown here is derived from an EMBL/GenBank/DDBJ whole genome shotgun (WGS) entry which is preliminary data.</text>
</comment>
<evidence type="ECO:0000313" key="5">
    <source>
        <dbReference type="Proteomes" id="UP000644756"/>
    </source>
</evidence>
<accession>A0A917G7R3</accession>
<evidence type="ECO:0000256" key="2">
    <source>
        <dbReference type="ARBA" id="ARBA00023315"/>
    </source>
</evidence>
<keyword evidence="2" id="KW-0012">Acyltransferase</keyword>